<gene>
    <name evidence="1" type="ORF">L3Q82_021320</name>
</gene>
<evidence type="ECO:0000313" key="2">
    <source>
        <dbReference type="Proteomes" id="UP000831701"/>
    </source>
</evidence>
<proteinExistence type="predicted"/>
<organism evidence="1 2">
    <name type="scientific">Scortum barcoo</name>
    <name type="common">barcoo grunter</name>
    <dbReference type="NCBI Taxonomy" id="214431"/>
    <lineage>
        <taxon>Eukaryota</taxon>
        <taxon>Metazoa</taxon>
        <taxon>Chordata</taxon>
        <taxon>Craniata</taxon>
        <taxon>Vertebrata</taxon>
        <taxon>Euteleostomi</taxon>
        <taxon>Actinopterygii</taxon>
        <taxon>Neopterygii</taxon>
        <taxon>Teleostei</taxon>
        <taxon>Neoteleostei</taxon>
        <taxon>Acanthomorphata</taxon>
        <taxon>Eupercaria</taxon>
        <taxon>Centrarchiformes</taxon>
        <taxon>Terapontoidei</taxon>
        <taxon>Terapontidae</taxon>
        <taxon>Scortum</taxon>
    </lineage>
</organism>
<protein>
    <submittedName>
        <fullName evidence="1">Uncharacterized protein</fullName>
    </submittedName>
</protein>
<name>A0ACB8X3Z5_9TELE</name>
<reference evidence="1" key="1">
    <citation type="submission" date="2022-04" db="EMBL/GenBank/DDBJ databases">
        <title>Jade perch genome.</title>
        <authorList>
            <person name="Chao B."/>
        </authorList>
    </citation>
    <scope>NUCLEOTIDE SEQUENCE</scope>
    <source>
        <strain evidence="1">CB-2022</strain>
    </source>
</reference>
<dbReference type="EMBL" id="CM041533">
    <property type="protein sequence ID" value="KAI3374764.1"/>
    <property type="molecule type" value="Genomic_DNA"/>
</dbReference>
<evidence type="ECO:0000313" key="1">
    <source>
        <dbReference type="EMBL" id="KAI3374764.1"/>
    </source>
</evidence>
<sequence>MTNCWTVWDCQGSSVKERQGALWTMNRYTTLKQLGDGTYGSVLLGKSNETGELVAIKRRVWLQKHMQGTLRCFVWTQMKRKFYSWDECLNLREVKSLKKLNHAYVVKLKEVVRENDYLYFVFEYMKENLYQLMKERNKLFPESVVRNMTFQILQGLSFIHKHGYFHRDMKPENLLCMGPELVKIADFGLAREIRSQPPYTDYVSTRWYRAPEVLLKSNSYSSPIDIWAVGCIMAELYTLRPLFPGNSEVDEIFKICQVLGTLKKSDWPEGYNLATSMNFRFPKCVPTSLRSLIPNASNEAITLMKDMLQWDPEKRPSAAQALRYPYFQVGQALSAPLKYSEQHKAQARLCEGAAETKPLSLLKMDLESGEPGKTQAELQTCSQSLQQPLQQIPIPQDSTEPSTKQAVCSTTPTEGQQEPLSLVKNRHPTNWQPPTQAAPTGAENSVVEVRSGRRRWGQTSFRSIDSWDNSEDADAGVSISKKPTISSLKDRTPDGPSCRFPESKNNTASKLPGNSGLKRADSSTLSAKQHYLRQSRYLPGVKPKNNSSADSQVVSRNLWGSSILTRGHGLDFRLTKDISLPKLTDKQPLKEKTLEDLDISKDSLMSSSNRPAKTYMSPFQKTETGAARQRITLAPIGGTSAIDLSSAADLRVESKIKPSKSKASSLKLPLSNEENEGWRSRSLNPHIPGSSTGALGRNAFSKNIQPVHGRVDWTAKYGGHQ</sequence>
<keyword evidence="2" id="KW-1185">Reference proteome</keyword>
<comment type="caution">
    <text evidence="1">The sequence shown here is derived from an EMBL/GenBank/DDBJ whole genome shotgun (WGS) entry which is preliminary data.</text>
</comment>
<dbReference type="Proteomes" id="UP000831701">
    <property type="component" value="Chromosome 3"/>
</dbReference>
<accession>A0ACB8X3Z5</accession>